<evidence type="ECO:0000313" key="3">
    <source>
        <dbReference type="Proteomes" id="UP000199072"/>
    </source>
</evidence>
<name>A0A1G7H9K6_9SPHI</name>
<organism evidence="2 3">
    <name type="scientific">Mucilaginibacter pineti</name>
    <dbReference type="NCBI Taxonomy" id="1391627"/>
    <lineage>
        <taxon>Bacteria</taxon>
        <taxon>Pseudomonadati</taxon>
        <taxon>Bacteroidota</taxon>
        <taxon>Sphingobacteriia</taxon>
        <taxon>Sphingobacteriales</taxon>
        <taxon>Sphingobacteriaceae</taxon>
        <taxon>Mucilaginibacter</taxon>
    </lineage>
</organism>
<keyword evidence="3" id="KW-1185">Reference proteome</keyword>
<protein>
    <submittedName>
        <fullName evidence="2">Uncharacterized protein</fullName>
    </submittedName>
</protein>
<feature type="compositionally biased region" description="Polar residues" evidence="1">
    <location>
        <begin position="8"/>
        <end position="22"/>
    </location>
</feature>
<dbReference type="EMBL" id="FNAI01000011">
    <property type="protein sequence ID" value="SDE97108.1"/>
    <property type="molecule type" value="Genomic_DNA"/>
</dbReference>
<dbReference type="Proteomes" id="UP000199072">
    <property type="component" value="Unassembled WGS sequence"/>
</dbReference>
<gene>
    <name evidence="2" type="ORF">SAMN05216464_111128</name>
</gene>
<feature type="compositionally biased region" description="Basic and acidic residues" evidence="1">
    <location>
        <begin position="35"/>
        <end position="45"/>
    </location>
</feature>
<reference evidence="2 3" key="1">
    <citation type="submission" date="2016-10" db="EMBL/GenBank/DDBJ databases">
        <authorList>
            <person name="de Groot N.N."/>
        </authorList>
    </citation>
    <scope>NUCLEOTIDE SEQUENCE [LARGE SCALE GENOMIC DNA]</scope>
    <source>
        <strain evidence="2 3">47C3B</strain>
    </source>
</reference>
<proteinExistence type="predicted"/>
<dbReference type="STRING" id="1391627.SAMN05216464_111128"/>
<sequence>MEEKGNQAGPSSANPETQQGLKETQLPGETIVKGARNEDQLDQMRENAQQEDGTKDDRNT</sequence>
<accession>A0A1G7H9K6</accession>
<feature type="region of interest" description="Disordered" evidence="1">
    <location>
        <begin position="1"/>
        <end position="60"/>
    </location>
</feature>
<evidence type="ECO:0000313" key="2">
    <source>
        <dbReference type="EMBL" id="SDE97108.1"/>
    </source>
</evidence>
<dbReference type="AlphaFoldDB" id="A0A1G7H9K6"/>
<evidence type="ECO:0000256" key="1">
    <source>
        <dbReference type="SAM" id="MobiDB-lite"/>
    </source>
</evidence>
<dbReference type="RefSeq" id="WP_091152500.1">
    <property type="nucleotide sequence ID" value="NZ_FNAI01000011.1"/>
</dbReference>